<evidence type="ECO:0000259" key="1">
    <source>
        <dbReference type="Pfam" id="PF14690"/>
    </source>
</evidence>
<dbReference type="InterPro" id="IPR029261">
    <property type="entry name" value="Transposase_Znf"/>
</dbReference>
<feature type="domain" description="Transposase IS204/IS1001/IS1096/IS1165 zinc-finger" evidence="1">
    <location>
        <begin position="34"/>
        <end position="80"/>
    </location>
</feature>
<evidence type="ECO:0000313" key="3">
    <source>
        <dbReference type="Proteomes" id="UP000198935"/>
    </source>
</evidence>
<dbReference type="Proteomes" id="UP000198935">
    <property type="component" value="Unassembled WGS sequence"/>
</dbReference>
<name>A0A1H3UI49_9BACI</name>
<sequence>MKNVLHGLEELHLIGKIAEEETVIRVELVKTSPPRACPHCGCPANFYKHGHRQQIVLDKPLKNKLVELVIQRKRCKCKECHVTL</sequence>
<proteinExistence type="predicted"/>
<dbReference type="OrthoDB" id="6197054at2"/>
<accession>A0A1H3UI49</accession>
<keyword evidence="2" id="KW-0479">Metal-binding</keyword>
<keyword evidence="3" id="KW-1185">Reference proteome</keyword>
<dbReference type="AlphaFoldDB" id="A0A1H3UI49"/>
<reference evidence="3" key="1">
    <citation type="submission" date="2016-10" db="EMBL/GenBank/DDBJ databases">
        <authorList>
            <person name="Varghese N."/>
            <person name="Submissions S."/>
        </authorList>
    </citation>
    <scope>NUCLEOTIDE SEQUENCE [LARGE SCALE GENOMIC DNA]</scope>
    <source>
        <strain evidence="3">SP</strain>
    </source>
</reference>
<keyword evidence="2" id="KW-0862">Zinc</keyword>
<gene>
    <name evidence="2" type="ORF">SAMN05421736_12123</name>
</gene>
<evidence type="ECO:0000313" key="2">
    <source>
        <dbReference type="EMBL" id="SDZ61299.1"/>
    </source>
</evidence>
<dbReference type="EMBL" id="FNPI01000021">
    <property type="protein sequence ID" value="SDZ61299.1"/>
    <property type="molecule type" value="Genomic_DNA"/>
</dbReference>
<dbReference type="Pfam" id="PF14690">
    <property type="entry name" value="Zn_ribbon_ISL3"/>
    <property type="match status" value="1"/>
</dbReference>
<dbReference type="GO" id="GO:0008270">
    <property type="term" value="F:zinc ion binding"/>
    <property type="evidence" value="ECO:0007669"/>
    <property type="project" value="UniProtKB-KW"/>
</dbReference>
<organism evidence="2 3">
    <name type="scientific">Evansella caseinilytica</name>
    <dbReference type="NCBI Taxonomy" id="1503961"/>
    <lineage>
        <taxon>Bacteria</taxon>
        <taxon>Bacillati</taxon>
        <taxon>Bacillota</taxon>
        <taxon>Bacilli</taxon>
        <taxon>Bacillales</taxon>
        <taxon>Bacillaceae</taxon>
        <taxon>Evansella</taxon>
    </lineage>
</organism>
<protein>
    <submittedName>
        <fullName evidence="2">Zinc-finger of transposase IS204/IS1001/IS1096/IS1165</fullName>
    </submittedName>
</protein>
<keyword evidence="2" id="KW-0863">Zinc-finger</keyword>